<dbReference type="EC" id="5.2.1.8" evidence="2 5"/>
<evidence type="ECO:0000256" key="3">
    <source>
        <dbReference type="ARBA" id="ARBA00023110"/>
    </source>
</evidence>
<dbReference type="InterPro" id="IPR046357">
    <property type="entry name" value="PPIase_dom_sf"/>
</dbReference>
<organism evidence="7 8">
    <name type="scientific">Chlorella ohadii</name>
    <dbReference type="NCBI Taxonomy" id="2649997"/>
    <lineage>
        <taxon>Eukaryota</taxon>
        <taxon>Viridiplantae</taxon>
        <taxon>Chlorophyta</taxon>
        <taxon>core chlorophytes</taxon>
        <taxon>Trebouxiophyceae</taxon>
        <taxon>Chlorellales</taxon>
        <taxon>Chlorellaceae</taxon>
        <taxon>Chlorella clade</taxon>
        <taxon>Chlorella</taxon>
    </lineage>
</organism>
<dbReference type="SUPFAM" id="SSF54534">
    <property type="entry name" value="FKBP-like"/>
    <property type="match status" value="1"/>
</dbReference>
<dbReference type="EMBL" id="JADXDR010000016">
    <property type="protein sequence ID" value="KAI7845506.1"/>
    <property type="molecule type" value="Genomic_DNA"/>
</dbReference>
<dbReference type="InterPro" id="IPR050689">
    <property type="entry name" value="FKBP-type_PPIase"/>
</dbReference>
<sequence>MTVFWKASNISGHRVACCVEPVLPGDVPQEFADRVAQFFIGSAQASYSPVIGGCRGFNASTMEACFEDEDEGQAWEVDVAISCTDGRWSNGVSAIVINGRLLVDADGNITVPEVPALGVELVVTDPAEPDSPLAQRGQNVTAAYALNYVNGTFIESDDEFAFVLGEGHVIRGWDEPIQLMRVGERATLVVRPGFAYAARTDVSLPPNSTLIFDVTVLSAEPVD</sequence>
<dbReference type="PROSITE" id="PS50059">
    <property type="entry name" value="FKBP_PPIASE"/>
    <property type="match status" value="1"/>
</dbReference>
<dbReference type="PANTHER" id="PTHR10516:SF443">
    <property type="entry name" value="FK506-BINDING PROTEIN 59-RELATED"/>
    <property type="match status" value="1"/>
</dbReference>
<reference evidence="7" key="1">
    <citation type="submission" date="2020-11" db="EMBL/GenBank/DDBJ databases">
        <title>Chlorella ohadii genome sequencing and assembly.</title>
        <authorList>
            <person name="Murik O."/>
            <person name="Treves H."/>
            <person name="Kedem I."/>
            <person name="Shotland Y."/>
            <person name="Kaplan A."/>
        </authorList>
    </citation>
    <scope>NUCLEOTIDE SEQUENCE</scope>
    <source>
        <strain evidence="7">1</strain>
    </source>
</reference>
<comment type="caution">
    <text evidence="7">The sequence shown here is derived from an EMBL/GenBank/DDBJ whole genome shotgun (WGS) entry which is preliminary data.</text>
</comment>
<dbReference type="InterPro" id="IPR001179">
    <property type="entry name" value="PPIase_FKBP_dom"/>
</dbReference>
<keyword evidence="4 5" id="KW-0413">Isomerase</keyword>
<evidence type="ECO:0000256" key="2">
    <source>
        <dbReference type="ARBA" id="ARBA00013194"/>
    </source>
</evidence>
<dbReference type="GO" id="GO:0003755">
    <property type="term" value="F:peptidyl-prolyl cis-trans isomerase activity"/>
    <property type="evidence" value="ECO:0007669"/>
    <property type="project" value="UniProtKB-KW"/>
</dbReference>
<evidence type="ECO:0000313" key="7">
    <source>
        <dbReference type="EMBL" id="KAI7845506.1"/>
    </source>
</evidence>
<evidence type="ECO:0000256" key="4">
    <source>
        <dbReference type="ARBA" id="ARBA00023235"/>
    </source>
</evidence>
<evidence type="ECO:0000313" key="8">
    <source>
        <dbReference type="Proteomes" id="UP001205105"/>
    </source>
</evidence>
<dbReference type="Proteomes" id="UP001205105">
    <property type="component" value="Unassembled WGS sequence"/>
</dbReference>
<keyword evidence="8" id="KW-1185">Reference proteome</keyword>
<evidence type="ECO:0000256" key="1">
    <source>
        <dbReference type="ARBA" id="ARBA00000971"/>
    </source>
</evidence>
<name>A0AAD5DZW7_9CHLO</name>
<proteinExistence type="predicted"/>
<dbReference type="PANTHER" id="PTHR10516">
    <property type="entry name" value="PEPTIDYL-PROLYL CIS-TRANS ISOMERASE"/>
    <property type="match status" value="1"/>
</dbReference>
<comment type="catalytic activity">
    <reaction evidence="1 5">
        <text>[protein]-peptidylproline (omega=180) = [protein]-peptidylproline (omega=0)</text>
        <dbReference type="Rhea" id="RHEA:16237"/>
        <dbReference type="Rhea" id="RHEA-COMP:10747"/>
        <dbReference type="Rhea" id="RHEA-COMP:10748"/>
        <dbReference type="ChEBI" id="CHEBI:83833"/>
        <dbReference type="ChEBI" id="CHEBI:83834"/>
        <dbReference type="EC" id="5.2.1.8"/>
    </reaction>
</comment>
<protein>
    <recommendedName>
        <fullName evidence="2 5">peptidylprolyl isomerase</fullName>
        <ecNumber evidence="2 5">5.2.1.8</ecNumber>
    </recommendedName>
</protein>
<gene>
    <name evidence="7" type="ORF">COHA_000929</name>
</gene>
<feature type="domain" description="PPIase FKBP-type" evidence="6">
    <location>
        <begin position="137"/>
        <end position="220"/>
    </location>
</feature>
<dbReference type="Pfam" id="PF00254">
    <property type="entry name" value="FKBP_C"/>
    <property type="match status" value="1"/>
</dbReference>
<evidence type="ECO:0000256" key="5">
    <source>
        <dbReference type="PROSITE-ProRule" id="PRU00277"/>
    </source>
</evidence>
<dbReference type="AlphaFoldDB" id="A0AAD5DZW7"/>
<accession>A0AAD5DZW7</accession>
<keyword evidence="3 5" id="KW-0697">Rotamase</keyword>
<evidence type="ECO:0000259" key="6">
    <source>
        <dbReference type="PROSITE" id="PS50059"/>
    </source>
</evidence>
<dbReference type="Gene3D" id="3.10.50.40">
    <property type="match status" value="1"/>
</dbReference>